<dbReference type="GO" id="GO:0046872">
    <property type="term" value="F:metal ion binding"/>
    <property type="evidence" value="ECO:0007669"/>
    <property type="project" value="InterPro"/>
</dbReference>
<comment type="similarity">
    <text evidence="1">Belongs to the arginase family.</text>
</comment>
<dbReference type="GO" id="GO:0016813">
    <property type="term" value="F:hydrolase activity, acting on carbon-nitrogen (but not peptide) bonds, in linear amidines"/>
    <property type="evidence" value="ECO:0007669"/>
    <property type="project" value="UniProtKB-ARBA"/>
</dbReference>
<name>R7ZUK1_9BACT</name>
<dbReference type="AlphaFoldDB" id="R7ZUK1"/>
<dbReference type="Gene3D" id="3.40.800.10">
    <property type="entry name" value="Ureohydrolase domain"/>
    <property type="match status" value="1"/>
</dbReference>
<keyword evidence="3" id="KW-1185">Reference proteome</keyword>
<dbReference type="PATRIC" id="fig|1288963.3.peg.1740"/>
<dbReference type="EMBL" id="AQHR01000049">
    <property type="protein sequence ID" value="EON77830.1"/>
    <property type="molecule type" value="Genomic_DNA"/>
</dbReference>
<evidence type="ECO:0000256" key="1">
    <source>
        <dbReference type="PROSITE-ProRule" id="PRU00742"/>
    </source>
</evidence>
<reference evidence="2 3" key="1">
    <citation type="submission" date="2013-02" db="EMBL/GenBank/DDBJ databases">
        <title>A novel strain isolated from Lonar lake, Maharashtra, India.</title>
        <authorList>
            <person name="Singh A."/>
        </authorList>
    </citation>
    <scope>NUCLEOTIDE SEQUENCE [LARGE SCALE GENOMIC DNA]</scope>
    <source>
        <strain evidence="2 3">AK24</strain>
    </source>
</reference>
<dbReference type="STRING" id="1232681.ADIS_1749"/>
<dbReference type="Pfam" id="PF00491">
    <property type="entry name" value="Arginase"/>
    <property type="match status" value="1"/>
</dbReference>
<dbReference type="Proteomes" id="UP000013909">
    <property type="component" value="Unassembled WGS sequence"/>
</dbReference>
<dbReference type="InterPro" id="IPR023696">
    <property type="entry name" value="Ureohydrolase_dom_sf"/>
</dbReference>
<protein>
    <recommendedName>
        <fullName evidence="4">Formiminoglutamase</fullName>
    </recommendedName>
</protein>
<dbReference type="SUPFAM" id="SSF52768">
    <property type="entry name" value="Arginase/deacetylase"/>
    <property type="match status" value="1"/>
</dbReference>
<accession>R7ZUK1</accession>
<dbReference type="OrthoDB" id="931936at2"/>
<organism evidence="2 3">
    <name type="scientific">Lunatimonas lonarensis</name>
    <dbReference type="NCBI Taxonomy" id="1232681"/>
    <lineage>
        <taxon>Bacteria</taxon>
        <taxon>Pseudomonadati</taxon>
        <taxon>Bacteroidota</taxon>
        <taxon>Cytophagia</taxon>
        <taxon>Cytophagales</taxon>
        <taxon>Cyclobacteriaceae</taxon>
    </lineage>
</organism>
<evidence type="ECO:0000313" key="2">
    <source>
        <dbReference type="EMBL" id="EON77830.1"/>
    </source>
</evidence>
<dbReference type="InterPro" id="IPR006035">
    <property type="entry name" value="Ureohydrolase"/>
</dbReference>
<dbReference type="PROSITE" id="PS51409">
    <property type="entry name" value="ARGINASE_2"/>
    <property type="match status" value="1"/>
</dbReference>
<evidence type="ECO:0000313" key="3">
    <source>
        <dbReference type="Proteomes" id="UP000013909"/>
    </source>
</evidence>
<dbReference type="RefSeq" id="WP_010853888.1">
    <property type="nucleotide sequence ID" value="NZ_AQHR01000049.1"/>
</dbReference>
<sequence length="383" mass="43504">MDLKIFFEPLPEALYLQPRSHNAFFEGINCHGEHFPSLQGIQLAIIGLEEYRGSEGLPNGPESAYAVREKLYRLKKGQGLYKIADLGTLRSGETQKETCQLIRSIGEFLINQEILPIFIGGSHDLDFGQYLAYEKMRKMISVLTVDAKMDMEDNGTAAQTHSQQIVLHRPNFIFNYCHLAYQSFLTDTDLVATLEKLYFDHVRLGKLRDNFQEVEPLIRNADMVSFDLCAVKSTDAPGAIDGQPFGMTSEEACQVSWFAGTNEKLSSVGFYGYHSSLDDARYSTASVLATMVWYFIEGFYQRKDSLSFKSSDYTMYTVSMDASPSMLHFYKSNRSGKWWMEVPVADMGKFGDHTIIPCSYEDYQVALRGEIPERWVNAQLKLP</sequence>
<dbReference type="CDD" id="cd09988">
    <property type="entry name" value="Formimidoylglutamase"/>
    <property type="match status" value="1"/>
</dbReference>
<comment type="caution">
    <text evidence="2">The sequence shown here is derived from an EMBL/GenBank/DDBJ whole genome shotgun (WGS) entry which is preliminary data.</text>
</comment>
<gene>
    <name evidence="2" type="ORF">ADIS_1749</name>
</gene>
<proteinExistence type="inferred from homology"/>
<evidence type="ECO:0008006" key="4">
    <source>
        <dbReference type="Google" id="ProtNLM"/>
    </source>
</evidence>